<evidence type="ECO:0000313" key="3">
    <source>
        <dbReference type="Proteomes" id="UP001195483"/>
    </source>
</evidence>
<name>A0AAE0TIA4_9BIVA</name>
<accession>A0AAE0TIA4</accession>
<comment type="caution">
    <text evidence="2">The sequence shown here is derived from an EMBL/GenBank/DDBJ whole genome shotgun (WGS) entry which is preliminary data.</text>
</comment>
<reference evidence="2" key="1">
    <citation type="journal article" date="2021" name="Genome Biol. Evol.">
        <title>A High-Quality Reference Genome for a Parasitic Bivalve with Doubly Uniparental Inheritance (Bivalvia: Unionida).</title>
        <authorList>
            <person name="Smith C.H."/>
        </authorList>
    </citation>
    <scope>NUCLEOTIDE SEQUENCE</scope>
    <source>
        <strain evidence="2">CHS0354</strain>
    </source>
</reference>
<dbReference type="EMBL" id="JAEAOA010002015">
    <property type="protein sequence ID" value="KAK3610880.1"/>
    <property type="molecule type" value="Genomic_DNA"/>
</dbReference>
<sequence length="95" mass="11004">MGRTFVLYNTPQAFEFLCTIENFIAQNRRQHMCSRVRPDVSQTVPSLGGDDCTESESASGERDKFFAQWRPCVQNHQRCQKVPNSKDENFNSKKE</sequence>
<reference evidence="2" key="2">
    <citation type="journal article" date="2021" name="Genome Biol. Evol.">
        <title>Developing a high-quality reference genome for a parasitic bivalve with doubly uniparental inheritance (Bivalvia: Unionida).</title>
        <authorList>
            <person name="Smith C.H."/>
        </authorList>
    </citation>
    <scope>NUCLEOTIDE SEQUENCE</scope>
    <source>
        <strain evidence="2">CHS0354</strain>
        <tissue evidence="2">Mantle</tissue>
    </source>
</reference>
<keyword evidence="3" id="KW-1185">Reference proteome</keyword>
<protein>
    <submittedName>
        <fullName evidence="2">Uncharacterized protein</fullName>
    </submittedName>
</protein>
<dbReference type="Proteomes" id="UP001195483">
    <property type="component" value="Unassembled WGS sequence"/>
</dbReference>
<reference evidence="2" key="3">
    <citation type="submission" date="2023-05" db="EMBL/GenBank/DDBJ databases">
        <authorList>
            <person name="Smith C.H."/>
        </authorList>
    </citation>
    <scope>NUCLEOTIDE SEQUENCE</scope>
    <source>
        <strain evidence="2">CHS0354</strain>
        <tissue evidence="2">Mantle</tissue>
    </source>
</reference>
<feature type="region of interest" description="Disordered" evidence="1">
    <location>
        <begin position="40"/>
        <end position="59"/>
    </location>
</feature>
<organism evidence="2 3">
    <name type="scientific">Potamilus streckersoni</name>
    <dbReference type="NCBI Taxonomy" id="2493646"/>
    <lineage>
        <taxon>Eukaryota</taxon>
        <taxon>Metazoa</taxon>
        <taxon>Spiralia</taxon>
        <taxon>Lophotrochozoa</taxon>
        <taxon>Mollusca</taxon>
        <taxon>Bivalvia</taxon>
        <taxon>Autobranchia</taxon>
        <taxon>Heteroconchia</taxon>
        <taxon>Palaeoheterodonta</taxon>
        <taxon>Unionida</taxon>
        <taxon>Unionoidea</taxon>
        <taxon>Unionidae</taxon>
        <taxon>Ambleminae</taxon>
        <taxon>Lampsilini</taxon>
        <taxon>Potamilus</taxon>
    </lineage>
</organism>
<gene>
    <name evidence="2" type="ORF">CHS0354_034341</name>
</gene>
<dbReference type="AlphaFoldDB" id="A0AAE0TIA4"/>
<proteinExistence type="predicted"/>
<evidence type="ECO:0000313" key="2">
    <source>
        <dbReference type="EMBL" id="KAK3610880.1"/>
    </source>
</evidence>
<evidence type="ECO:0000256" key="1">
    <source>
        <dbReference type="SAM" id="MobiDB-lite"/>
    </source>
</evidence>